<dbReference type="OrthoDB" id="430354at2759"/>
<dbReference type="InterPro" id="IPR022751">
    <property type="entry name" value="Alpha_mannosyltransferase"/>
</dbReference>
<gene>
    <name evidence="11" type="ORF">C6P45_002196</name>
</gene>
<dbReference type="GO" id="GO:0006493">
    <property type="term" value="P:protein O-linked glycosylation"/>
    <property type="evidence" value="ECO:0007669"/>
    <property type="project" value="TreeGrafter"/>
</dbReference>
<dbReference type="EMBL" id="PUHR01000214">
    <property type="protein sequence ID" value="KAG0658385.1"/>
    <property type="molecule type" value="Genomic_DNA"/>
</dbReference>
<keyword evidence="3" id="KW-0328">Glycosyltransferase</keyword>
<dbReference type="GO" id="GO:0016020">
    <property type="term" value="C:membrane"/>
    <property type="evidence" value="ECO:0007669"/>
    <property type="project" value="UniProtKB-SubCell"/>
</dbReference>
<dbReference type="PANTHER" id="PTHR31392">
    <property type="entry name" value="ALPHA-1,3-MANNOSYLTRANSFERASE MNN1-RELATED"/>
    <property type="match status" value="1"/>
</dbReference>
<comment type="similarity">
    <text evidence="2">Belongs to the MNN1/MNT family.</text>
</comment>
<keyword evidence="9" id="KW-0325">Glycoprotein</keyword>
<evidence type="ECO:0000256" key="9">
    <source>
        <dbReference type="ARBA" id="ARBA00023180"/>
    </source>
</evidence>
<sequence length="646" mass="75483">LRLKRLLSVRFVLLALVIWAIYHVSRNNNPEIDISPFSMENGMDDPTQRYRTATKRSAFRMISEKRDQILKTGIWSSIKRTISFSNSGPSIFKEEDRFVKDWKKKITDSDKIKKCQFIILTMYYEQPQWSNRDILKFYSNENLDNSLIGLLGERMRTYDYCFLKNAIDMLLVFNTQEFKEIGIDAWDYQSRMFPFLNKEFSKESQYMWPDIRDLSTGVIDNKLNDNSNSELRSSLPNPFQFNINFFTNWLKQSSGKGIVTTMAPSDAGTFAKQLKVFQKLNNTLPIQVISTGPDLTSEFVDEITVAARAANQKVSIVDCSSFFDPTFTEEYIKNFFNKWVAVIMNTFEEAIFIDVDAVPFQRLDSFFNIRDYENTGIYMYQDRTMLEEHTFEYCIEMLEFMTPSLQERYFLGSNLFIDDLRKDNIVSTEAMVYENFFNKLRLHHVDSGLIIFNKIKKLNGLLMSFLLHLDGKMQRCVYGDKEIFWLGQLFAGEDYTIDPFEGGIVGTIGQYDTEEENAKKSYICATQIAHNDDKNKLVWTNGGLKTCKIYNSAQRDFKKDSKYYTERYGTVENLENMYNMPLHIEGFIVPDPVASPWMQITECSHYMYCAFVTESDSSADVDAGRIIRFNEKDINFYNDVSDKWNE</sequence>
<accession>A0A9P6VX73</accession>
<evidence type="ECO:0000256" key="10">
    <source>
        <dbReference type="SAM" id="Phobius"/>
    </source>
</evidence>
<evidence type="ECO:0008006" key="13">
    <source>
        <dbReference type="Google" id="ProtNLM"/>
    </source>
</evidence>
<evidence type="ECO:0000256" key="1">
    <source>
        <dbReference type="ARBA" id="ARBA00004606"/>
    </source>
</evidence>
<keyword evidence="8 10" id="KW-0472">Membrane</keyword>
<evidence type="ECO:0000256" key="2">
    <source>
        <dbReference type="ARBA" id="ARBA00009105"/>
    </source>
</evidence>
<dbReference type="AlphaFoldDB" id="A0A9P6VX73"/>
<keyword evidence="12" id="KW-1185">Reference proteome</keyword>
<comment type="caution">
    <text evidence="11">The sequence shown here is derived from an EMBL/GenBank/DDBJ whole genome shotgun (WGS) entry which is preliminary data.</text>
</comment>
<feature type="transmembrane region" description="Helical" evidence="10">
    <location>
        <begin position="7"/>
        <end position="25"/>
    </location>
</feature>
<evidence type="ECO:0000256" key="7">
    <source>
        <dbReference type="ARBA" id="ARBA00022989"/>
    </source>
</evidence>
<comment type="subcellular location">
    <subcellularLocation>
        <location evidence="1">Membrane</location>
        <topology evidence="1">Single-pass type II membrane protein</topology>
    </subcellularLocation>
</comment>
<keyword evidence="4" id="KW-0808">Transferase</keyword>
<evidence type="ECO:0000313" key="12">
    <source>
        <dbReference type="Proteomes" id="UP000750334"/>
    </source>
</evidence>
<evidence type="ECO:0000256" key="8">
    <source>
        <dbReference type="ARBA" id="ARBA00023136"/>
    </source>
</evidence>
<proteinExistence type="inferred from homology"/>
<dbReference type="PANTHER" id="PTHR31392:SF1">
    <property type="entry name" value="ALPHA-1,3-MANNOSYLTRANSFERASE MNN1-RELATED"/>
    <property type="match status" value="1"/>
</dbReference>
<keyword evidence="5 10" id="KW-0812">Transmembrane</keyword>
<organism evidence="11 12">
    <name type="scientific">Maudiozyma exigua</name>
    <name type="common">Yeast</name>
    <name type="synonym">Kazachstania exigua</name>
    <dbReference type="NCBI Taxonomy" id="34358"/>
    <lineage>
        <taxon>Eukaryota</taxon>
        <taxon>Fungi</taxon>
        <taxon>Dikarya</taxon>
        <taxon>Ascomycota</taxon>
        <taxon>Saccharomycotina</taxon>
        <taxon>Saccharomycetes</taxon>
        <taxon>Saccharomycetales</taxon>
        <taxon>Saccharomycetaceae</taxon>
        <taxon>Maudiozyma</taxon>
    </lineage>
</organism>
<dbReference type="SUPFAM" id="SSF53448">
    <property type="entry name" value="Nucleotide-diphospho-sugar transferases"/>
    <property type="match status" value="1"/>
</dbReference>
<evidence type="ECO:0000256" key="4">
    <source>
        <dbReference type="ARBA" id="ARBA00022679"/>
    </source>
</evidence>
<dbReference type="GO" id="GO:0005794">
    <property type="term" value="C:Golgi apparatus"/>
    <property type="evidence" value="ECO:0007669"/>
    <property type="project" value="TreeGrafter"/>
</dbReference>
<evidence type="ECO:0000256" key="5">
    <source>
        <dbReference type="ARBA" id="ARBA00022692"/>
    </source>
</evidence>
<reference evidence="11 12" key="1">
    <citation type="submission" date="2020-11" db="EMBL/GenBank/DDBJ databases">
        <title>Kefir isolates.</title>
        <authorList>
            <person name="Marcisauskas S."/>
            <person name="Kim Y."/>
            <person name="Blasche S."/>
        </authorList>
    </citation>
    <scope>NUCLEOTIDE SEQUENCE [LARGE SCALE GENOMIC DNA]</scope>
    <source>
        <strain evidence="11 12">OG2</strain>
    </source>
</reference>
<evidence type="ECO:0000256" key="3">
    <source>
        <dbReference type="ARBA" id="ARBA00022676"/>
    </source>
</evidence>
<evidence type="ECO:0000256" key="6">
    <source>
        <dbReference type="ARBA" id="ARBA00022968"/>
    </source>
</evidence>
<keyword evidence="7 10" id="KW-1133">Transmembrane helix</keyword>
<name>A0A9P6VX73_MAUEX</name>
<feature type="non-terminal residue" evidence="11">
    <location>
        <position position="1"/>
    </location>
</feature>
<evidence type="ECO:0000313" key="11">
    <source>
        <dbReference type="EMBL" id="KAG0658385.1"/>
    </source>
</evidence>
<dbReference type="Pfam" id="PF11051">
    <property type="entry name" value="Mannosyl_trans3"/>
    <property type="match status" value="1"/>
</dbReference>
<dbReference type="InterPro" id="IPR029044">
    <property type="entry name" value="Nucleotide-diphossugar_trans"/>
</dbReference>
<protein>
    <recommendedName>
        <fullName evidence="13">Alpha-1,3-mannosyltransferase MNT3</fullName>
    </recommendedName>
</protein>
<dbReference type="Proteomes" id="UP000750334">
    <property type="component" value="Unassembled WGS sequence"/>
</dbReference>
<dbReference type="GO" id="GO:0000033">
    <property type="term" value="F:alpha-1,3-mannosyltransferase activity"/>
    <property type="evidence" value="ECO:0007669"/>
    <property type="project" value="TreeGrafter"/>
</dbReference>
<keyword evidence="6" id="KW-0735">Signal-anchor</keyword>